<evidence type="ECO:0000313" key="15">
    <source>
        <dbReference type="EMBL" id="MDQ7918391.1"/>
    </source>
</evidence>
<evidence type="ECO:0000313" key="16">
    <source>
        <dbReference type="Proteomes" id="UP001230915"/>
    </source>
</evidence>
<name>A0ABU1A3X9_9FLAO</name>
<evidence type="ECO:0000256" key="5">
    <source>
        <dbReference type="ARBA" id="ARBA00022679"/>
    </source>
</evidence>
<evidence type="ECO:0000256" key="3">
    <source>
        <dbReference type="ARBA" id="ARBA00013253"/>
    </source>
</evidence>
<dbReference type="InterPro" id="IPR031314">
    <property type="entry name" value="DNK_dom"/>
</dbReference>
<reference evidence="15 16" key="1">
    <citation type="submission" date="2023-08" db="EMBL/GenBank/DDBJ databases">
        <title>Mesonia sp. MT50, isolated from deep-sea sediment of the Mariana Trench.</title>
        <authorList>
            <person name="Fu H."/>
        </authorList>
    </citation>
    <scope>NUCLEOTIDE SEQUENCE [LARGE SCALE GENOMIC DNA]</scope>
    <source>
        <strain evidence="15 16">MT50</strain>
    </source>
</reference>
<comment type="similarity">
    <text evidence="2">Belongs to the HPPK family.</text>
</comment>
<keyword evidence="7" id="KW-0418">Kinase</keyword>
<keyword evidence="5 15" id="KW-0808">Transferase</keyword>
<dbReference type="RefSeq" id="WP_308865385.1">
    <property type="nucleotide sequence ID" value="NZ_JAVHUL010000041.1"/>
</dbReference>
<dbReference type="Gene3D" id="3.30.70.560">
    <property type="entry name" value="7,8-Dihydro-6-hydroxymethylpterin-pyrophosphokinase HPPK"/>
    <property type="match status" value="1"/>
</dbReference>
<keyword evidence="8" id="KW-0067">ATP-binding</keyword>
<evidence type="ECO:0000256" key="7">
    <source>
        <dbReference type="ARBA" id="ARBA00022777"/>
    </source>
</evidence>
<evidence type="ECO:0000256" key="9">
    <source>
        <dbReference type="ARBA" id="ARBA00022909"/>
    </source>
</evidence>
<evidence type="ECO:0000256" key="2">
    <source>
        <dbReference type="ARBA" id="ARBA00005810"/>
    </source>
</evidence>
<dbReference type="PANTHER" id="PTHR43071:SF1">
    <property type="entry name" value="2-AMINO-4-HYDROXY-6-HYDROXYMETHYLDIHYDROPTERIDINE PYROPHOSPHOKINASE"/>
    <property type="match status" value="1"/>
</dbReference>
<evidence type="ECO:0000256" key="12">
    <source>
        <dbReference type="ARBA" id="ARBA00033413"/>
    </source>
</evidence>
<comment type="caution">
    <text evidence="15">The sequence shown here is derived from an EMBL/GenBank/DDBJ whole genome shotgun (WGS) entry which is preliminary data.</text>
</comment>
<evidence type="ECO:0000256" key="10">
    <source>
        <dbReference type="ARBA" id="ARBA00029409"/>
    </source>
</evidence>
<dbReference type="GO" id="GO:0003848">
    <property type="term" value="F:2-amino-4-hydroxy-6-hydroxymethyldihydropteridine diphosphokinase activity"/>
    <property type="evidence" value="ECO:0007669"/>
    <property type="project" value="UniProtKB-EC"/>
</dbReference>
<dbReference type="EMBL" id="JAVHUL010000041">
    <property type="protein sequence ID" value="MDQ7918391.1"/>
    <property type="molecule type" value="Genomic_DNA"/>
</dbReference>
<keyword evidence="9" id="KW-0289">Folate biosynthesis</keyword>
<evidence type="ECO:0000259" key="14">
    <source>
        <dbReference type="Pfam" id="PF01712"/>
    </source>
</evidence>
<accession>A0ABU1A3X9</accession>
<dbReference type="SUPFAM" id="SSF52540">
    <property type="entry name" value="P-loop containing nucleoside triphosphate hydrolases"/>
    <property type="match status" value="1"/>
</dbReference>
<evidence type="ECO:0000256" key="4">
    <source>
        <dbReference type="ARBA" id="ARBA00016218"/>
    </source>
</evidence>
<dbReference type="Pfam" id="PF01288">
    <property type="entry name" value="HPPK"/>
    <property type="match status" value="1"/>
</dbReference>
<comment type="pathway">
    <text evidence="1">Cofactor biosynthesis; tetrahydrofolate biosynthesis; 2-amino-4-hydroxy-6-hydroxymethyl-7,8-dihydropteridine diphosphate from 7,8-dihydroneopterin triphosphate: step 4/4.</text>
</comment>
<dbReference type="SUPFAM" id="SSF55083">
    <property type="entry name" value="6-hydroxymethyl-7,8-dihydropterin pyrophosphokinase, HPPK"/>
    <property type="match status" value="1"/>
</dbReference>
<evidence type="ECO:0000256" key="8">
    <source>
        <dbReference type="ARBA" id="ARBA00022840"/>
    </source>
</evidence>
<comment type="function">
    <text evidence="10">Catalyzes the transfer of pyrophosphate from adenosine triphosphate (ATP) to 6-hydroxymethyl-7,8-dihydropterin, an enzymatic step in folate biosynthesis pathway.</text>
</comment>
<dbReference type="Proteomes" id="UP001230915">
    <property type="component" value="Unassembled WGS sequence"/>
</dbReference>
<dbReference type="InterPro" id="IPR027417">
    <property type="entry name" value="P-loop_NTPase"/>
</dbReference>
<gene>
    <name evidence="15" type="primary">folK</name>
    <name evidence="15" type="ORF">RBU60_12485</name>
</gene>
<dbReference type="PANTHER" id="PTHR43071">
    <property type="entry name" value="2-AMINO-4-HYDROXY-6-HYDROXYMETHYLDIHYDROPTERIDINE PYROPHOSPHOKINASE"/>
    <property type="match status" value="1"/>
</dbReference>
<dbReference type="InterPro" id="IPR000550">
    <property type="entry name" value="Hppk"/>
</dbReference>
<dbReference type="Gene3D" id="3.40.50.300">
    <property type="entry name" value="P-loop containing nucleotide triphosphate hydrolases"/>
    <property type="match status" value="1"/>
</dbReference>
<keyword evidence="16" id="KW-1185">Reference proteome</keyword>
<dbReference type="NCBIfam" id="TIGR01498">
    <property type="entry name" value="folK"/>
    <property type="match status" value="1"/>
</dbReference>
<keyword evidence="6" id="KW-0547">Nucleotide-binding</keyword>
<evidence type="ECO:0000256" key="1">
    <source>
        <dbReference type="ARBA" id="ARBA00005051"/>
    </source>
</evidence>
<evidence type="ECO:0000256" key="11">
    <source>
        <dbReference type="ARBA" id="ARBA00029766"/>
    </source>
</evidence>
<dbReference type="CDD" id="cd00483">
    <property type="entry name" value="HPPK"/>
    <property type="match status" value="1"/>
</dbReference>
<evidence type="ECO:0000256" key="6">
    <source>
        <dbReference type="ARBA" id="ARBA00022741"/>
    </source>
</evidence>
<sequence>MKKSALTYIGLGSNQGDKLRHLQTAVDSIQQKIGEVVEISSIYETPAFGFNGQDFFNACVAVNTRFSAQKVLVFLQEIEKVNGRQRATNGYEDRSLDLDILLYGIEIIELKDLQVPHPHLHKRDFVLFPLAEIAPESIHPQFHKSITQLKTELASSGIKIASAELKLETLNFQQFRYIAIEGNIGAGKTSLATMIAQDYKAKLICERFKDNPFLPKFYKDQQRYAFSLEMSFLADRYQQLLDDISQYDLFADFMVADYDVYKSLIFAEVTLQEEEFNLYKKLFQIMYKDLAKPDLYVYLYQSTERLLENIKKRGRSYEQEIPADYLENINKGYLNFIKNQHHLHVKIIDITHLDFVNSREDYVQVLRSIQES</sequence>
<dbReference type="Pfam" id="PF01712">
    <property type="entry name" value="dNK"/>
    <property type="match status" value="1"/>
</dbReference>
<feature type="domain" description="7,8-dihydro-6-hydroxymethylpterin-pyrophosphokinase" evidence="13">
    <location>
        <begin position="8"/>
        <end position="135"/>
    </location>
</feature>
<proteinExistence type="inferred from homology"/>
<organism evidence="15 16">
    <name type="scientific">Mesonia profundi</name>
    <dbReference type="NCBI Taxonomy" id="3070998"/>
    <lineage>
        <taxon>Bacteria</taxon>
        <taxon>Pseudomonadati</taxon>
        <taxon>Bacteroidota</taxon>
        <taxon>Flavobacteriia</taxon>
        <taxon>Flavobacteriales</taxon>
        <taxon>Flavobacteriaceae</taxon>
        <taxon>Mesonia</taxon>
    </lineage>
</organism>
<dbReference type="EC" id="2.7.6.3" evidence="3"/>
<evidence type="ECO:0000259" key="13">
    <source>
        <dbReference type="Pfam" id="PF01288"/>
    </source>
</evidence>
<feature type="domain" description="Deoxynucleoside kinase" evidence="14">
    <location>
        <begin position="178"/>
        <end position="370"/>
    </location>
</feature>
<protein>
    <recommendedName>
        <fullName evidence="4">2-amino-4-hydroxy-6-hydroxymethyldihydropteridine pyrophosphokinase</fullName>
        <ecNumber evidence="3">2.7.6.3</ecNumber>
    </recommendedName>
    <alternativeName>
        <fullName evidence="11">6-hydroxymethyl-7,8-dihydropterin pyrophosphokinase</fullName>
    </alternativeName>
    <alternativeName>
        <fullName evidence="12">7,8-dihydro-6-hydroxymethylpterin-pyrophosphokinase</fullName>
    </alternativeName>
</protein>
<dbReference type="CDD" id="cd01673">
    <property type="entry name" value="dNK"/>
    <property type="match status" value="1"/>
</dbReference>
<dbReference type="InterPro" id="IPR035907">
    <property type="entry name" value="Hppk_sf"/>
</dbReference>